<dbReference type="OrthoDB" id="6383365at2"/>
<dbReference type="InterPro" id="IPR007627">
    <property type="entry name" value="RNA_pol_sigma70_r2"/>
</dbReference>
<dbReference type="Gene3D" id="1.10.1740.10">
    <property type="match status" value="1"/>
</dbReference>
<dbReference type="EMBL" id="CP036278">
    <property type="protein sequence ID" value="QDU56943.1"/>
    <property type="molecule type" value="Genomic_DNA"/>
</dbReference>
<keyword evidence="3" id="KW-0731">Sigma factor</keyword>
<dbReference type="InterPro" id="IPR014331">
    <property type="entry name" value="RNA_pol_sigma70_ECF_RHOBA"/>
</dbReference>
<dbReference type="PANTHER" id="PTHR43133:SF51">
    <property type="entry name" value="RNA POLYMERASE SIGMA FACTOR"/>
    <property type="match status" value="1"/>
</dbReference>
<accession>A0A518AQE6</accession>
<dbReference type="Gene3D" id="1.10.10.10">
    <property type="entry name" value="Winged helix-like DNA-binding domain superfamily/Winged helix DNA-binding domain"/>
    <property type="match status" value="1"/>
</dbReference>
<evidence type="ECO:0000256" key="4">
    <source>
        <dbReference type="ARBA" id="ARBA00023163"/>
    </source>
</evidence>
<organism evidence="7 8">
    <name type="scientific">Aeoliella mucimassa</name>
    <dbReference type="NCBI Taxonomy" id="2527972"/>
    <lineage>
        <taxon>Bacteria</taxon>
        <taxon>Pseudomonadati</taxon>
        <taxon>Planctomycetota</taxon>
        <taxon>Planctomycetia</taxon>
        <taxon>Pirellulales</taxon>
        <taxon>Lacipirellulaceae</taxon>
        <taxon>Aeoliella</taxon>
    </lineage>
</organism>
<dbReference type="PANTHER" id="PTHR43133">
    <property type="entry name" value="RNA POLYMERASE ECF-TYPE SIGMA FACTO"/>
    <property type="match status" value="1"/>
</dbReference>
<dbReference type="AlphaFoldDB" id="A0A518AQE6"/>
<dbReference type="InterPro" id="IPR039425">
    <property type="entry name" value="RNA_pol_sigma-70-like"/>
</dbReference>
<keyword evidence="4" id="KW-0804">Transcription</keyword>
<evidence type="ECO:0000256" key="1">
    <source>
        <dbReference type="ARBA" id="ARBA00010641"/>
    </source>
</evidence>
<dbReference type="NCBIfam" id="TIGR02989">
    <property type="entry name" value="Sig-70_gvs1"/>
    <property type="match status" value="1"/>
</dbReference>
<dbReference type="InterPro" id="IPR013324">
    <property type="entry name" value="RNA_pol_sigma_r3/r4-like"/>
</dbReference>
<gene>
    <name evidence="7" type="ORF">Pan181_31550</name>
</gene>
<evidence type="ECO:0000256" key="2">
    <source>
        <dbReference type="ARBA" id="ARBA00023015"/>
    </source>
</evidence>
<dbReference type="GO" id="GO:0016987">
    <property type="term" value="F:sigma factor activity"/>
    <property type="evidence" value="ECO:0007669"/>
    <property type="project" value="UniProtKB-KW"/>
</dbReference>
<dbReference type="RefSeq" id="WP_145247777.1">
    <property type="nucleotide sequence ID" value="NZ_CP036278.1"/>
</dbReference>
<keyword evidence="8" id="KW-1185">Reference proteome</keyword>
<feature type="domain" description="RNA polymerase sigma factor 70 region 4 type 2" evidence="6">
    <location>
        <begin position="109"/>
        <end position="161"/>
    </location>
</feature>
<dbReference type="KEGG" id="amuc:Pan181_31550"/>
<comment type="similarity">
    <text evidence="1">Belongs to the sigma-70 factor family. ECF subfamily.</text>
</comment>
<dbReference type="GO" id="GO:0006352">
    <property type="term" value="P:DNA-templated transcription initiation"/>
    <property type="evidence" value="ECO:0007669"/>
    <property type="project" value="InterPro"/>
</dbReference>
<dbReference type="GO" id="GO:0003677">
    <property type="term" value="F:DNA binding"/>
    <property type="evidence" value="ECO:0007669"/>
    <property type="project" value="InterPro"/>
</dbReference>
<evidence type="ECO:0000259" key="5">
    <source>
        <dbReference type="Pfam" id="PF04542"/>
    </source>
</evidence>
<dbReference type="InterPro" id="IPR036388">
    <property type="entry name" value="WH-like_DNA-bd_sf"/>
</dbReference>
<evidence type="ECO:0000259" key="6">
    <source>
        <dbReference type="Pfam" id="PF08281"/>
    </source>
</evidence>
<reference evidence="7 8" key="1">
    <citation type="submission" date="2019-02" db="EMBL/GenBank/DDBJ databases">
        <title>Deep-cultivation of Planctomycetes and their phenomic and genomic characterization uncovers novel biology.</title>
        <authorList>
            <person name="Wiegand S."/>
            <person name="Jogler M."/>
            <person name="Boedeker C."/>
            <person name="Pinto D."/>
            <person name="Vollmers J."/>
            <person name="Rivas-Marin E."/>
            <person name="Kohn T."/>
            <person name="Peeters S.H."/>
            <person name="Heuer A."/>
            <person name="Rast P."/>
            <person name="Oberbeckmann S."/>
            <person name="Bunk B."/>
            <person name="Jeske O."/>
            <person name="Meyerdierks A."/>
            <person name="Storesund J.E."/>
            <person name="Kallscheuer N."/>
            <person name="Luecker S."/>
            <person name="Lage O.M."/>
            <person name="Pohl T."/>
            <person name="Merkel B.J."/>
            <person name="Hornburger P."/>
            <person name="Mueller R.-W."/>
            <person name="Bruemmer F."/>
            <person name="Labrenz M."/>
            <person name="Spormann A.M."/>
            <person name="Op den Camp H."/>
            <person name="Overmann J."/>
            <person name="Amann R."/>
            <person name="Jetten M.S.M."/>
            <person name="Mascher T."/>
            <person name="Medema M.H."/>
            <person name="Devos D.P."/>
            <person name="Kaster A.-K."/>
            <person name="Ovreas L."/>
            <person name="Rohde M."/>
            <person name="Galperin M.Y."/>
            <person name="Jogler C."/>
        </authorList>
    </citation>
    <scope>NUCLEOTIDE SEQUENCE [LARGE SCALE GENOMIC DNA]</scope>
    <source>
        <strain evidence="7 8">Pan181</strain>
    </source>
</reference>
<evidence type="ECO:0000256" key="3">
    <source>
        <dbReference type="ARBA" id="ARBA00023082"/>
    </source>
</evidence>
<evidence type="ECO:0000313" key="7">
    <source>
        <dbReference type="EMBL" id="QDU56943.1"/>
    </source>
</evidence>
<dbReference type="Pfam" id="PF04542">
    <property type="entry name" value="Sigma70_r2"/>
    <property type="match status" value="1"/>
</dbReference>
<keyword evidence="2" id="KW-0805">Transcription regulation</keyword>
<protein>
    <submittedName>
        <fullName evidence="7">RNA polymerase sigma factor</fullName>
    </submittedName>
</protein>
<sequence length="175" mass="19886">MDKATAELVSKLTASQNRLQGYIFTLTADREATQDILQSTNLVIWDKADQFDPGSNFIAWAFQIARLQVLAYRKRQMRCKLVFSDELVSELAKVISSEATEDWFEVRQDALSKCLAGISAEHRDLFLLRYRSGLKMRDIATRVGKTATSVEKMIGRLRVALLRCVKHRLGEEVSS</sequence>
<proteinExistence type="inferred from homology"/>
<evidence type="ECO:0000313" key="8">
    <source>
        <dbReference type="Proteomes" id="UP000315750"/>
    </source>
</evidence>
<feature type="domain" description="RNA polymerase sigma-70 region 2" evidence="5">
    <location>
        <begin position="15"/>
        <end position="78"/>
    </location>
</feature>
<dbReference type="SUPFAM" id="SSF88946">
    <property type="entry name" value="Sigma2 domain of RNA polymerase sigma factors"/>
    <property type="match status" value="1"/>
</dbReference>
<dbReference type="Proteomes" id="UP000315750">
    <property type="component" value="Chromosome"/>
</dbReference>
<dbReference type="NCBIfam" id="TIGR02937">
    <property type="entry name" value="sigma70-ECF"/>
    <property type="match status" value="1"/>
</dbReference>
<dbReference type="SUPFAM" id="SSF88659">
    <property type="entry name" value="Sigma3 and sigma4 domains of RNA polymerase sigma factors"/>
    <property type="match status" value="1"/>
</dbReference>
<dbReference type="InterPro" id="IPR013325">
    <property type="entry name" value="RNA_pol_sigma_r2"/>
</dbReference>
<dbReference type="InterPro" id="IPR014284">
    <property type="entry name" value="RNA_pol_sigma-70_dom"/>
</dbReference>
<dbReference type="InterPro" id="IPR013249">
    <property type="entry name" value="RNA_pol_sigma70_r4_t2"/>
</dbReference>
<dbReference type="Pfam" id="PF08281">
    <property type="entry name" value="Sigma70_r4_2"/>
    <property type="match status" value="1"/>
</dbReference>
<name>A0A518AQE6_9BACT</name>